<dbReference type="KEGG" id="jag:GJA_1419"/>
<dbReference type="GO" id="GO:0016887">
    <property type="term" value="F:ATP hydrolysis activity"/>
    <property type="evidence" value="ECO:0007669"/>
    <property type="project" value="RHEA"/>
</dbReference>
<evidence type="ECO:0000256" key="4">
    <source>
        <dbReference type="ARBA" id="ARBA00022840"/>
    </source>
</evidence>
<keyword evidence="4 9" id="KW-0067">ATP-binding</keyword>
<dbReference type="GO" id="GO:0003677">
    <property type="term" value="F:DNA binding"/>
    <property type="evidence" value="ECO:0007669"/>
    <property type="project" value="InterPro"/>
</dbReference>
<dbReference type="Gene3D" id="3.40.50.300">
    <property type="entry name" value="P-loop containing nucleotide triphosphate hydrolases"/>
    <property type="match status" value="3"/>
</dbReference>
<evidence type="ECO:0000313" key="12">
    <source>
        <dbReference type="Proteomes" id="UP000027604"/>
    </source>
</evidence>
<dbReference type="eggNOG" id="COG0210">
    <property type="taxonomic scope" value="Bacteria"/>
</dbReference>
<sequence>MQKQLYEGRGFQVAEHHVELARQLMFSKHDGVLKGPTSKQQEVIFSHSAAASVIAGAGSGKSTTLVNRVLFLKKYLEVPFENMSVFTFTRKSRKDFIEKLLEEAPRWNVALNEKKAAQIVRTFHSKALEMMRGLLRSDEGIFEFQGKAQPLAAKNNDMAATPADTDLSAIEDRANDIEGFVALDESAEQAEILKESYVKCYQYDENFRQAVATLFEYTIATPRLESENAKYQEKLSFLHNMSQRDADLCTHLEEKWTAQGSWPITGVASVTERGTRYPLSVMGAQFFANGYIAALDIYVVLGRYDGISIDVVGKTKLKPAYNVSDKRLILLTACPEKIRFINSAQDAAKLQTQLELHSIGPGLAAPSIDIRLPGEVSARPVFSALYNFGVFAENLGLAPQALVSQLAGNALGKAESASIYAVSKFFGQFYRDLEARNLLTFNQIFSRLGQGSADLAKVGAGALVGMKHLMIDEFQDISPLIVKFIHGLHGELHRKSDGGQKPTLMCVGDDWQSIYGWRGSSPHFFLNFPAFFPGATAQPILLQENFRSSQNIIDSGESFIRLVSKKSLKHGIASNSAVKALPFKVLSVEKFQAKDIEHALKAILQSMEPHEKVYLLASKHDELKPYDKLSDKKLTKTTFHQSKGLEADFVILVGAPKYFGANNLKNHLYSLARFPQTFDLAQQDEALRVAYVAATRAKKLCIWFAEPGSGSVMGKVAADGKCRQSMEVQAVVPYINECLNELRADNLIES</sequence>
<name>W0V486_9BURK</name>
<accession>W0V486</accession>
<evidence type="ECO:0000256" key="7">
    <source>
        <dbReference type="ARBA" id="ARBA00034808"/>
    </source>
</evidence>
<keyword evidence="1 9" id="KW-0547">Nucleotide-binding</keyword>
<evidence type="ECO:0000259" key="10">
    <source>
        <dbReference type="PROSITE" id="PS51198"/>
    </source>
</evidence>
<gene>
    <name evidence="11" type="ORF">GJA_1419</name>
</gene>
<evidence type="ECO:0000313" key="11">
    <source>
        <dbReference type="EMBL" id="CDG82072.1"/>
    </source>
</evidence>
<dbReference type="GO" id="GO:0005524">
    <property type="term" value="F:ATP binding"/>
    <property type="evidence" value="ECO:0007669"/>
    <property type="project" value="UniProtKB-UniRule"/>
</dbReference>
<dbReference type="PANTHER" id="PTHR11070">
    <property type="entry name" value="UVRD / RECB / PCRA DNA HELICASE FAMILY MEMBER"/>
    <property type="match status" value="1"/>
</dbReference>
<dbReference type="Proteomes" id="UP000027604">
    <property type="component" value="Chromosome I"/>
</dbReference>
<keyword evidence="12" id="KW-1185">Reference proteome</keyword>
<dbReference type="AlphaFoldDB" id="W0V486"/>
<dbReference type="EC" id="5.6.2.4" evidence="7"/>
<keyword evidence="2 9" id="KW-0378">Hydrolase</keyword>
<protein>
    <recommendedName>
        <fullName evidence="7">DNA 3'-5' helicase</fullName>
        <ecNumber evidence="7">5.6.2.4</ecNumber>
    </recommendedName>
</protein>
<dbReference type="Pfam" id="PF13361">
    <property type="entry name" value="UvrD_C"/>
    <property type="match status" value="1"/>
</dbReference>
<reference evidence="11 12" key="1">
    <citation type="journal article" date="2015" name="Genome Announc.">
        <title>Genome Sequence of Mushroom Soft-Rot Pathogen Janthinobacterium agaricidamnosum.</title>
        <authorList>
            <person name="Graupner K."/>
            <person name="Lackner G."/>
            <person name="Hertweck C."/>
        </authorList>
    </citation>
    <scope>NUCLEOTIDE SEQUENCE [LARGE SCALE GENOMIC DNA]</scope>
    <source>
        <strain evidence="12">NBRC 102515 / DSM 9628</strain>
    </source>
</reference>
<evidence type="ECO:0000256" key="5">
    <source>
        <dbReference type="ARBA" id="ARBA00023235"/>
    </source>
</evidence>
<dbReference type="InterPro" id="IPR027417">
    <property type="entry name" value="P-loop_NTPase"/>
</dbReference>
<dbReference type="PROSITE" id="PS51198">
    <property type="entry name" value="UVRD_HELICASE_ATP_BIND"/>
    <property type="match status" value="1"/>
</dbReference>
<feature type="domain" description="UvrD-like helicase ATP-binding" evidence="10">
    <location>
        <begin position="34"/>
        <end position="549"/>
    </location>
</feature>
<evidence type="ECO:0000256" key="1">
    <source>
        <dbReference type="ARBA" id="ARBA00022741"/>
    </source>
</evidence>
<dbReference type="STRING" id="1349767.GJA_1419"/>
<keyword evidence="3 9" id="KW-0347">Helicase</keyword>
<organism evidence="11 12">
    <name type="scientific">Janthinobacterium agaricidamnosum NBRC 102515 = DSM 9628</name>
    <dbReference type="NCBI Taxonomy" id="1349767"/>
    <lineage>
        <taxon>Bacteria</taxon>
        <taxon>Pseudomonadati</taxon>
        <taxon>Pseudomonadota</taxon>
        <taxon>Betaproteobacteria</taxon>
        <taxon>Burkholderiales</taxon>
        <taxon>Oxalobacteraceae</taxon>
        <taxon>Janthinobacterium</taxon>
    </lineage>
</organism>
<comment type="catalytic activity">
    <reaction evidence="8">
        <text>ATP + H2O = ADP + phosphate + H(+)</text>
        <dbReference type="Rhea" id="RHEA:13065"/>
        <dbReference type="ChEBI" id="CHEBI:15377"/>
        <dbReference type="ChEBI" id="CHEBI:15378"/>
        <dbReference type="ChEBI" id="CHEBI:30616"/>
        <dbReference type="ChEBI" id="CHEBI:43474"/>
        <dbReference type="ChEBI" id="CHEBI:456216"/>
        <dbReference type="EC" id="5.6.2.4"/>
    </reaction>
</comment>
<evidence type="ECO:0000256" key="3">
    <source>
        <dbReference type="ARBA" id="ARBA00022806"/>
    </source>
</evidence>
<comment type="catalytic activity">
    <reaction evidence="6">
        <text>Couples ATP hydrolysis with the unwinding of duplex DNA by translocating in the 3'-5' direction.</text>
        <dbReference type="EC" id="5.6.2.4"/>
    </reaction>
</comment>
<dbReference type="InterPro" id="IPR000212">
    <property type="entry name" value="DNA_helicase_UvrD/REP"/>
</dbReference>
<proteinExistence type="predicted"/>
<evidence type="ECO:0000256" key="6">
    <source>
        <dbReference type="ARBA" id="ARBA00034617"/>
    </source>
</evidence>
<keyword evidence="5" id="KW-0413">Isomerase</keyword>
<dbReference type="Pfam" id="PF00580">
    <property type="entry name" value="UvrD-helicase"/>
    <property type="match status" value="2"/>
</dbReference>
<dbReference type="EMBL" id="HG322949">
    <property type="protein sequence ID" value="CDG82072.1"/>
    <property type="molecule type" value="Genomic_DNA"/>
</dbReference>
<dbReference type="HOGENOM" id="CLU_015926_0_0_4"/>
<evidence type="ECO:0000256" key="8">
    <source>
        <dbReference type="ARBA" id="ARBA00048988"/>
    </source>
</evidence>
<dbReference type="PANTHER" id="PTHR11070:SF63">
    <property type="entry name" value="DNA HELICASE IV"/>
    <property type="match status" value="1"/>
</dbReference>
<dbReference type="GO" id="GO:0043138">
    <property type="term" value="F:3'-5' DNA helicase activity"/>
    <property type="evidence" value="ECO:0007669"/>
    <property type="project" value="UniProtKB-EC"/>
</dbReference>
<dbReference type="GO" id="GO:0000725">
    <property type="term" value="P:recombinational repair"/>
    <property type="evidence" value="ECO:0007669"/>
    <property type="project" value="TreeGrafter"/>
</dbReference>
<evidence type="ECO:0000256" key="9">
    <source>
        <dbReference type="PROSITE-ProRule" id="PRU00560"/>
    </source>
</evidence>
<dbReference type="InterPro" id="IPR014016">
    <property type="entry name" value="UvrD-like_ATP-bd"/>
</dbReference>
<feature type="binding site" evidence="9">
    <location>
        <begin position="55"/>
        <end position="62"/>
    </location>
    <ligand>
        <name>ATP</name>
        <dbReference type="ChEBI" id="CHEBI:30616"/>
    </ligand>
</feature>
<dbReference type="PATRIC" id="fig|1349767.4.peg.3123"/>
<evidence type="ECO:0000256" key="2">
    <source>
        <dbReference type="ARBA" id="ARBA00022801"/>
    </source>
</evidence>
<dbReference type="InterPro" id="IPR014017">
    <property type="entry name" value="DNA_helicase_UvrD-like_C"/>
</dbReference>
<dbReference type="SUPFAM" id="SSF52540">
    <property type="entry name" value="P-loop containing nucleoside triphosphate hydrolases"/>
    <property type="match status" value="1"/>
</dbReference>